<dbReference type="InterPro" id="IPR003399">
    <property type="entry name" value="Mce/MlaD"/>
</dbReference>
<reference evidence="5 6" key="1">
    <citation type="submission" date="2016-10" db="EMBL/GenBank/DDBJ databases">
        <authorList>
            <person name="de Groot N.N."/>
        </authorList>
    </citation>
    <scope>NUCLEOTIDE SEQUENCE [LARGE SCALE GENOMIC DNA]</scope>
    <source>
        <strain evidence="5 6">DSM 44892</strain>
    </source>
</reference>
<evidence type="ECO:0000313" key="5">
    <source>
        <dbReference type="EMBL" id="SDJ15004.1"/>
    </source>
</evidence>
<dbReference type="EMBL" id="FNDN01000017">
    <property type="protein sequence ID" value="SDJ15004.1"/>
    <property type="molecule type" value="Genomic_DNA"/>
</dbReference>
<dbReference type="NCBIfam" id="TIGR00996">
    <property type="entry name" value="Mtu_fam_mce"/>
    <property type="match status" value="1"/>
</dbReference>
<dbReference type="OrthoDB" id="4571090at2"/>
<dbReference type="AlphaFoldDB" id="A0A1G8RD78"/>
<dbReference type="GO" id="GO:0051701">
    <property type="term" value="P:biological process involved in interaction with host"/>
    <property type="evidence" value="ECO:0007669"/>
    <property type="project" value="TreeGrafter"/>
</dbReference>
<feature type="compositionally biased region" description="Low complexity" evidence="1">
    <location>
        <begin position="356"/>
        <end position="374"/>
    </location>
</feature>
<dbReference type="Pfam" id="PF11887">
    <property type="entry name" value="Mce4_CUP1"/>
    <property type="match status" value="1"/>
</dbReference>
<sequence length="448" mass="45900">MDQLTGRGQLSLGLRGVLAVVLALVVAILMVLRGTGNLRQDAEITVGIPAAAGLVNGEAPVRYHGVNIGRIAAIDSGTDESLVRLRIESESLALVPDTVSARIVPRTFFGDIYLQLVDNPQARSGSSLEDGDRIAVDTGPEAVALYDVYTKLVDVLDRMQPQKVQTALTALGQALDGRGDTVGRIVSRLGEVSDVLSPSVQEFLESTPEFREVMESLERATPDIVATLAAATSVSHSIVAHQDGLAATLAASAGFAAVLSPFFGDNREQLITVLDATGEILATTAADPEGLVETLDKARTFGAAGGRVFATGRFDITAVPSFADPLPYGPSDCPRYGGLSNPMCGAFGGSEASANARPAGSSPGVPAPAGGPERAQPEIGDVVDGAAESPVLRFLEEQLGVGNPGVGSPGIGTPDGVAAPASVDAGAPNPATVVMLGPLVRGKQVTVR</sequence>
<keyword evidence="6" id="KW-1185">Reference proteome</keyword>
<dbReference type="InterPro" id="IPR005693">
    <property type="entry name" value="Mce"/>
</dbReference>
<dbReference type="InterPro" id="IPR052336">
    <property type="entry name" value="MlaD_Phospholipid_Transporter"/>
</dbReference>
<evidence type="ECO:0000256" key="1">
    <source>
        <dbReference type="SAM" id="MobiDB-lite"/>
    </source>
</evidence>
<proteinExistence type="predicted"/>
<feature type="transmembrane region" description="Helical" evidence="2">
    <location>
        <begin position="12"/>
        <end position="32"/>
    </location>
</feature>
<organism evidence="5 6">
    <name type="scientific">Rhodococcus triatomae</name>
    <dbReference type="NCBI Taxonomy" id="300028"/>
    <lineage>
        <taxon>Bacteria</taxon>
        <taxon>Bacillati</taxon>
        <taxon>Actinomycetota</taxon>
        <taxon>Actinomycetes</taxon>
        <taxon>Mycobacteriales</taxon>
        <taxon>Nocardiaceae</taxon>
        <taxon>Rhodococcus</taxon>
    </lineage>
</organism>
<accession>A0A1G8RD78</accession>
<feature type="domain" description="Mce/MlaD" evidence="3">
    <location>
        <begin position="43"/>
        <end position="117"/>
    </location>
</feature>
<name>A0A1G8RD78_9NOCA</name>
<evidence type="ECO:0000256" key="2">
    <source>
        <dbReference type="SAM" id="Phobius"/>
    </source>
</evidence>
<keyword evidence="2" id="KW-0472">Membrane</keyword>
<dbReference type="PANTHER" id="PTHR33371">
    <property type="entry name" value="INTERMEMBRANE PHOSPHOLIPID TRANSPORT SYSTEM BINDING PROTEIN MLAD-RELATED"/>
    <property type="match status" value="1"/>
</dbReference>
<gene>
    <name evidence="5" type="ORF">SAMN05444695_11783</name>
</gene>
<dbReference type="PANTHER" id="PTHR33371:SF19">
    <property type="entry name" value="MCE-FAMILY PROTEIN MCE4A"/>
    <property type="match status" value="1"/>
</dbReference>
<dbReference type="RefSeq" id="WP_072739769.1">
    <property type="nucleotide sequence ID" value="NZ_CP048813.1"/>
</dbReference>
<evidence type="ECO:0000259" key="3">
    <source>
        <dbReference type="Pfam" id="PF02470"/>
    </source>
</evidence>
<dbReference type="Proteomes" id="UP000183263">
    <property type="component" value="Unassembled WGS sequence"/>
</dbReference>
<dbReference type="Pfam" id="PF02470">
    <property type="entry name" value="MlaD"/>
    <property type="match status" value="1"/>
</dbReference>
<feature type="region of interest" description="Disordered" evidence="1">
    <location>
        <begin position="352"/>
        <end position="378"/>
    </location>
</feature>
<keyword evidence="2" id="KW-0812">Transmembrane</keyword>
<dbReference type="GO" id="GO:0005576">
    <property type="term" value="C:extracellular region"/>
    <property type="evidence" value="ECO:0007669"/>
    <property type="project" value="TreeGrafter"/>
</dbReference>
<dbReference type="InterPro" id="IPR024516">
    <property type="entry name" value="Mce_C"/>
</dbReference>
<evidence type="ECO:0000313" key="6">
    <source>
        <dbReference type="Proteomes" id="UP000183263"/>
    </source>
</evidence>
<protein>
    <submittedName>
        <fullName evidence="5">Virulence factor Mce family protein</fullName>
    </submittedName>
</protein>
<evidence type="ECO:0000259" key="4">
    <source>
        <dbReference type="Pfam" id="PF11887"/>
    </source>
</evidence>
<keyword evidence="2" id="KW-1133">Transmembrane helix</keyword>
<feature type="domain" description="Mammalian cell entry C-terminal" evidence="4">
    <location>
        <begin position="125"/>
        <end position="337"/>
    </location>
</feature>